<dbReference type="PANTHER" id="PTHR34474:SF2">
    <property type="entry name" value="SIGNAL TRANSDUCTION PROTEIN TRAP"/>
    <property type="match status" value="1"/>
</dbReference>
<feature type="region of interest" description="Disordered" evidence="1">
    <location>
        <begin position="112"/>
        <end position="155"/>
    </location>
</feature>
<dbReference type="Pfam" id="PF03992">
    <property type="entry name" value="ABM"/>
    <property type="match status" value="1"/>
</dbReference>
<protein>
    <recommendedName>
        <fullName evidence="2">ABM domain-containing protein</fullName>
    </recommendedName>
</protein>
<dbReference type="InterPro" id="IPR007138">
    <property type="entry name" value="ABM_dom"/>
</dbReference>
<proteinExistence type="predicted"/>
<name>A0A7R9ZKE1_9STRA</name>
<evidence type="ECO:0000313" key="3">
    <source>
        <dbReference type="EMBL" id="CAD8331903.1"/>
    </source>
</evidence>
<gene>
    <name evidence="3" type="ORF">CAUS1442_LOCUS4002</name>
</gene>
<dbReference type="Gene3D" id="3.30.70.100">
    <property type="match status" value="1"/>
</dbReference>
<dbReference type="PROSITE" id="PS51725">
    <property type="entry name" value="ABM"/>
    <property type="match status" value="1"/>
</dbReference>
<feature type="compositionally biased region" description="Low complexity" evidence="1">
    <location>
        <begin position="134"/>
        <end position="143"/>
    </location>
</feature>
<reference evidence="3" key="1">
    <citation type="submission" date="2021-01" db="EMBL/GenBank/DDBJ databases">
        <authorList>
            <person name="Corre E."/>
            <person name="Pelletier E."/>
            <person name="Niang G."/>
            <person name="Scheremetjew M."/>
            <person name="Finn R."/>
            <person name="Kale V."/>
            <person name="Holt S."/>
            <person name="Cochrane G."/>
            <person name="Meng A."/>
            <person name="Brown T."/>
            <person name="Cohen L."/>
        </authorList>
    </citation>
    <scope>NUCLEOTIDE SEQUENCE</scope>
    <source>
        <strain evidence="3">CCMP3328</strain>
    </source>
</reference>
<dbReference type="EMBL" id="HBEF01006479">
    <property type="protein sequence ID" value="CAD8331903.1"/>
    <property type="molecule type" value="Transcribed_RNA"/>
</dbReference>
<feature type="domain" description="ABM" evidence="2">
    <location>
        <begin position="32"/>
        <end position="132"/>
    </location>
</feature>
<dbReference type="SUPFAM" id="SSF54909">
    <property type="entry name" value="Dimeric alpha+beta barrel"/>
    <property type="match status" value="1"/>
</dbReference>
<organism evidence="3">
    <name type="scientific">Craspedostauros australis</name>
    <dbReference type="NCBI Taxonomy" id="1486917"/>
    <lineage>
        <taxon>Eukaryota</taxon>
        <taxon>Sar</taxon>
        <taxon>Stramenopiles</taxon>
        <taxon>Ochrophyta</taxon>
        <taxon>Bacillariophyta</taxon>
        <taxon>Bacillariophyceae</taxon>
        <taxon>Bacillariophycidae</taxon>
        <taxon>Naviculales</taxon>
        <taxon>Naviculaceae</taxon>
        <taxon>Craspedostauros</taxon>
    </lineage>
</organism>
<sequence length="170" mass="18666">MQSTAPNTSYDIVDGWRSVTADGVTNLPTECFVAQNQFFVPPENAPAFEQRWAQRESKLKDCDGFVTFSMLRRDGQAKGHGTVEMTNEEPTYLSTTIWKDRASFQAWREGTAFQQGHGDAKPPAEQATTKESAAKPPADAAGGPPQPLWTRPPKPVFYEGTLVITSEEGA</sequence>
<accession>A0A7R9ZKE1</accession>
<dbReference type="AlphaFoldDB" id="A0A7R9ZKE1"/>
<dbReference type="InterPro" id="IPR050404">
    <property type="entry name" value="Heme-degrading_MO"/>
</dbReference>
<feature type="compositionally biased region" description="Pro residues" evidence="1">
    <location>
        <begin position="144"/>
        <end position="155"/>
    </location>
</feature>
<dbReference type="InterPro" id="IPR011008">
    <property type="entry name" value="Dimeric_a/b-barrel"/>
</dbReference>
<evidence type="ECO:0000259" key="2">
    <source>
        <dbReference type="PROSITE" id="PS51725"/>
    </source>
</evidence>
<evidence type="ECO:0000256" key="1">
    <source>
        <dbReference type="SAM" id="MobiDB-lite"/>
    </source>
</evidence>
<dbReference type="PANTHER" id="PTHR34474">
    <property type="entry name" value="SIGNAL TRANSDUCTION PROTEIN TRAP"/>
    <property type="match status" value="1"/>
</dbReference>